<evidence type="ECO:0000313" key="1">
    <source>
        <dbReference type="EMBL" id="QHT22839.1"/>
    </source>
</evidence>
<sequence>MFVAFSFIGVLPSYIKETVHQVRCFFEGDIYLIVSQIDSIYLDYIKKYNVHIVNYQDVKSLEFCEVNNQYGHKMCCVDNLQDRKYLFMRSLERFFLVENLMKQKNLKDCLFLELDNLIYEDPNKWIDGFSKNELCYMFDNYDRYSSGIMYIKNPESLSGLLTECLNHIKYDNGFISEMTALYKYYAKNKETVQILPTYWIDESKPLEIYLNYSNYNDTIFDSAPMGCYLFGMDTIHTGGVIIKHQKSRWAYIDATQNKFIWQTDEKDRKRPYIWNGEKWILINNLHLHAKNLEEGISLPL</sequence>
<proteinExistence type="predicted"/>
<name>A0A6C0E3H9_9ZZZZ</name>
<dbReference type="EMBL" id="MN739721">
    <property type="protein sequence ID" value="QHT22839.1"/>
    <property type="molecule type" value="Genomic_DNA"/>
</dbReference>
<accession>A0A6C0E3H9</accession>
<reference evidence="1" key="1">
    <citation type="journal article" date="2020" name="Nature">
        <title>Giant virus diversity and host interactions through global metagenomics.</title>
        <authorList>
            <person name="Schulz F."/>
            <person name="Roux S."/>
            <person name="Paez-Espino D."/>
            <person name="Jungbluth S."/>
            <person name="Walsh D.A."/>
            <person name="Denef V.J."/>
            <person name="McMahon K.D."/>
            <person name="Konstantinidis K.T."/>
            <person name="Eloe-Fadrosh E.A."/>
            <person name="Kyrpides N.C."/>
            <person name="Woyke T."/>
        </authorList>
    </citation>
    <scope>NUCLEOTIDE SEQUENCE</scope>
    <source>
        <strain evidence="1">GVMAG-M-3300023179-114</strain>
    </source>
</reference>
<dbReference type="AlphaFoldDB" id="A0A6C0E3H9"/>
<protein>
    <recommendedName>
        <fullName evidence="2">Nucleotide-diphospho-sugar transferase domain-containing protein</fullName>
    </recommendedName>
</protein>
<organism evidence="1">
    <name type="scientific">viral metagenome</name>
    <dbReference type="NCBI Taxonomy" id="1070528"/>
    <lineage>
        <taxon>unclassified sequences</taxon>
        <taxon>metagenomes</taxon>
        <taxon>organismal metagenomes</taxon>
    </lineage>
</organism>
<evidence type="ECO:0008006" key="2">
    <source>
        <dbReference type="Google" id="ProtNLM"/>
    </source>
</evidence>